<evidence type="ECO:0000256" key="1">
    <source>
        <dbReference type="SAM" id="MobiDB-lite"/>
    </source>
</evidence>
<dbReference type="SUPFAM" id="SSF53098">
    <property type="entry name" value="Ribonuclease H-like"/>
    <property type="match status" value="1"/>
</dbReference>
<dbReference type="InterPro" id="IPR012337">
    <property type="entry name" value="RNaseH-like_sf"/>
</dbReference>
<dbReference type="PANTHER" id="PTHR47331">
    <property type="entry name" value="PHD-TYPE DOMAIN-CONTAINING PROTEIN"/>
    <property type="match status" value="1"/>
</dbReference>
<dbReference type="InterPro" id="IPR036397">
    <property type="entry name" value="RNaseH_sf"/>
</dbReference>
<dbReference type="Pfam" id="PF18701">
    <property type="entry name" value="DUF5641"/>
    <property type="match status" value="1"/>
</dbReference>
<keyword evidence="3" id="KW-1185">Reference proteome</keyword>
<dbReference type="InterPro" id="IPR040676">
    <property type="entry name" value="DUF5641"/>
</dbReference>
<accession>A0ABM4TYL2</accession>
<name>A0ABM4TYL2_DROSZ</name>
<protein>
    <recommendedName>
        <fullName evidence="2">DUF5641 domain-containing protein</fullName>
    </recommendedName>
</protein>
<dbReference type="RefSeq" id="XP_070855064.1">
    <property type="nucleotide sequence ID" value="XM_070998963.1"/>
</dbReference>
<dbReference type="GeneID" id="139354726"/>
<feature type="region of interest" description="Disordered" evidence="1">
    <location>
        <begin position="1"/>
        <end position="23"/>
    </location>
</feature>
<dbReference type="Proteomes" id="UP001652628">
    <property type="component" value="Unplaced"/>
</dbReference>
<dbReference type="Gene3D" id="3.30.420.10">
    <property type="entry name" value="Ribonuclease H-like superfamily/Ribonuclease H"/>
    <property type="match status" value="1"/>
</dbReference>
<organism evidence="3 4">
    <name type="scientific">Drosophila suzukii</name>
    <name type="common">Spotted-wing drosophila fruit fly</name>
    <dbReference type="NCBI Taxonomy" id="28584"/>
    <lineage>
        <taxon>Eukaryota</taxon>
        <taxon>Metazoa</taxon>
        <taxon>Ecdysozoa</taxon>
        <taxon>Arthropoda</taxon>
        <taxon>Hexapoda</taxon>
        <taxon>Insecta</taxon>
        <taxon>Pterygota</taxon>
        <taxon>Neoptera</taxon>
        <taxon>Endopterygota</taxon>
        <taxon>Diptera</taxon>
        <taxon>Brachycera</taxon>
        <taxon>Muscomorpha</taxon>
        <taxon>Ephydroidea</taxon>
        <taxon>Drosophilidae</taxon>
        <taxon>Drosophila</taxon>
        <taxon>Sophophora</taxon>
    </lineage>
</organism>
<gene>
    <name evidence="4" type="primary">LOC139354726</name>
</gene>
<proteinExistence type="predicted"/>
<sequence length="299" mass="32690">MGAGEDPPHGPRTDSSLTSLRLGDTFGGPAGTVPCPPKCTTNFVGASKILEELQAAFRQNQGQLTSYAAQRGVEWSFIPPRSPHFGGLWETAVKAVKHRLLLGVGNARLTADELCTHLVEVEALLNSCPIASPGNDPNDGEALTPGHLLIGQPLLTLPQESNTDGICRKVRVGYLKRWRMLSALKQQFWRTWSKDYLANLQQRSKGRTVGTDLEICCLVLVHEGNLPLQRWLTGRIVATSLGEDKRVRVVEIKTKGGIIKRAIHKLALLPISSQNNENVKVPEAFSGAGMFEHLILNLK</sequence>
<evidence type="ECO:0000313" key="4">
    <source>
        <dbReference type="RefSeq" id="XP_070855064.1"/>
    </source>
</evidence>
<feature type="domain" description="DUF5641" evidence="2">
    <location>
        <begin position="176"/>
        <end position="269"/>
    </location>
</feature>
<evidence type="ECO:0000313" key="3">
    <source>
        <dbReference type="Proteomes" id="UP001652628"/>
    </source>
</evidence>
<feature type="compositionally biased region" description="Basic and acidic residues" evidence="1">
    <location>
        <begin position="1"/>
        <end position="12"/>
    </location>
</feature>
<evidence type="ECO:0000259" key="2">
    <source>
        <dbReference type="Pfam" id="PF18701"/>
    </source>
</evidence>
<reference evidence="4" key="1">
    <citation type="submission" date="2025-08" db="UniProtKB">
        <authorList>
            <consortium name="RefSeq"/>
        </authorList>
    </citation>
    <scope>IDENTIFICATION</scope>
</reference>